<dbReference type="Pfam" id="PF25762">
    <property type="entry name" value="HAUS1"/>
    <property type="match status" value="1"/>
</dbReference>
<keyword evidence="6" id="KW-0498">Mitosis</keyword>
<evidence type="ECO:0000313" key="12">
    <source>
        <dbReference type="EMBL" id="TKA70664.1"/>
    </source>
</evidence>
<dbReference type="Proteomes" id="UP000308768">
    <property type="component" value="Unassembled WGS sequence"/>
</dbReference>
<comment type="caution">
    <text evidence="12">The sequence shown here is derived from an EMBL/GenBank/DDBJ whole genome shotgun (WGS) entry which is preliminary data.</text>
</comment>
<evidence type="ECO:0000256" key="2">
    <source>
        <dbReference type="ARBA" id="ARBA00005479"/>
    </source>
</evidence>
<feature type="compositionally biased region" description="Pro residues" evidence="11">
    <location>
        <begin position="317"/>
        <end position="336"/>
    </location>
</feature>
<feature type="region of interest" description="Disordered" evidence="11">
    <location>
        <begin position="469"/>
        <end position="515"/>
    </location>
</feature>
<dbReference type="GO" id="GO:0070652">
    <property type="term" value="C:HAUS complex"/>
    <property type="evidence" value="ECO:0007669"/>
    <property type="project" value="InterPro"/>
</dbReference>
<keyword evidence="7 10" id="KW-0175">Coiled coil</keyword>
<keyword evidence="13" id="KW-1185">Reference proteome</keyword>
<feature type="region of interest" description="Disordered" evidence="11">
    <location>
        <begin position="693"/>
        <end position="770"/>
    </location>
</feature>
<dbReference type="AlphaFoldDB" id="A0A4U0X2Y0"/>
<keyword evidence="8" id="KW-0206">Cytoskeleton</keyword>
<dbReference type="PANTHER" id="PTHR31570:SF1">
    <property type="entry name" value="HAUS AUGMIN-LIKE COMPLEX SUBUNIT 1"/>
    <property type="match status" value="1"/>
</dbReference>
<evidence type="ECO:0000256" key="11">
    <source>
        <dbReference type="SAM" id="MobiDB-lite"/>
    </source>
</evidence>
<evidence type="ECO:0000256" key="9">
    <source>
        <dbReference type="ARBA" id="ARBA00023306"/>
    </source>
</evidence>
<keyword evidence="3" id="KW-0963">Cytoplasm</keyword>
<dbReference type="STRING" id="331657.A0A4U0X2Y0"/>
<accession>A0A4U0X2Y0</accession>
<dbReference type="GO" id="GO:0005829">
    <property type="term" value="C:cytosol"/>
    <property type="evidence" value="ECO:0007669"/>
    <property type="project" value="TreeGrafter"/>
</dbReference>
<evidence type="ECO:0000256" key="4">
    <source>
        <dbReference type="ARBA" id="ARBA00022618"/>
    </source>
</evidence>
<dbReference type="GO" id="GO:0005874">
    <property type="term" value="C:microtubule"/>
    <property type="evidence" value="ECO:0007669"/>
    <property type="project" value="UniProtKB-KW"/>
</dbReference>
<evidence type="ECO:0000256" key="5">
    <source>
        <dbReference type="ARBA" id="ARBA00022701"/>
    </source>
</evidence>
<evidence type="ECO:0000256" key="8">
    <source>
        <dbReference type="ARBA" id="ARBA00023212"/>
    </source>
</evidence>
<dbReference type="GO" id="GO:0051225">
    <property type="term" value="P:spindle assembly"/>
    <property type="evidence" value="ECO:0007669"/>
    <property type="project" value="InterPro"/>
</dbReference>
<dbReference type="InterPro" id="IPR026243">
    <property type="entry name" value="HAUS1"/>
</dbReference>
<gene>
    <name evidence="12" type="ORF">B0A49_03471</name>
</gene>
<evidence type="ECO:0000256" key="6">
    <source>
        <dbReference type="ARBA" id="ARBA00022776"/>
    </source>
</evidence>
<keyword evidence="4" id="KW-0132">Cell division</keyword>
<feature type="region of interest" description="Disordered" evidence="11">
    <location>
        <begin position="309"/>
        <end position="345"/>
    </location>
</feature>
<comment type="subcellular location">
    <subcellularLocation>
        <location evidence="1">Cytoplasm</location>
        <location evidence="1">Cytoskeleton</location>
        <location evidence="1">Spindle</location>
    </subcellularLocation>
</comment>
<name>A0A4U0X2Y0_9PEZI</name>
<dbReference type="GO" id="GO:0005819">
    <property type="term" value="C:spindle"/>
    <property type="evidence" value="ECO:0007669"/>
    <property type="project" value="UniProtKB-SubCell"/>
</dbReference>
<keyword evidence="9" id="KW-0131">Cell cycle</keyword>
<evidence type="ECO:0000256" key="7">
    <source>
        <dbReference type="ARBA" id="ARBA00023054"/>
    </source>
</evidence>
<keyword evidence="5" id="KW-0493">Microtubule</keyword>
<dbReference type="EMBL" id="NAJN01000626">
    <property type="protein sequence ID" value="TKA70664.1"/>
    <property type="molecule type" value="Genomic_DNA"/>
</dbReference>
<protein>
    <recommendedName>
        <fullName evidence="14">F-box domain-containing protein</fullName>
    </recommendedName>
</protein>
<evidence type="ECO:0008006" key="14">
    <source>
        <dbReference type="Google" id="ProtNLM"/>
    </source>
</evidence>
<dbReference type="GO" id="GO:0051301">
    <property type="term" value="P:cell division"/>
    <property type="evidence" value="ECO:0007669"/>
    <property type="project" value="UniProtKB-KW"/>
</dbReference>
<evidence type="ECO:0000313" key="13">
    <source>
        <dbReference type="Proteomes" id="UP000308768"/>
    </source>
</evidence>
<feature type="compositionally biased region" description="Acidic residues" evidence="11">
    <location>
        <begin position="714"/>
        <end position="733"/>
    </location>
</feature>
<dbReference type="OrthoDB" id="3199516at2759"/>
<feature type="coiled-coil region" evidence="10">
    <location>
        <begin position="956"/>
        <end position="1041"/>
    </location>
</feature>
<dbReference type="PANTHER" id="PTHR31570">
    <property type="entry name" value="HAUS AUGMIN-LIKE COMPLEX SUBUNIT 1"/>
    <property type="match status" value="1"/>
</dbReference>
<sequence length="1052" mass="114635">MDASTPSREAANEPAHPMLPDDDACQFAFTETMGAQATKLPAPGTSWAKPHNTSVTGQLDEQMNEEAGPLSPKAVMSRLLKGKDKEWAAVVEKKGPLQLLDLPMDVLKEIIKEVTHTNDLTSLALCHSALHNLTIEHIYSRFDIVWPDSTNHAEPRAGVDALTYGLATLVMAEEIFGEAPSQRSRLHSPSQSISNTNASQETLQLARATDAQIRRRRGNHYAQFTRKFSLGNGPPDWVSEYLIHKEGGKMLGTLVALAVARMRSLETFVWDMPTGVLRDVWLALSSLGDRHDGQDCRLERIWIRWHDNSSQDSGGPIHPPPLPQSTIPPPPPPPPHATGLAHLPIPVPAHHNVPSALATDRVESPTFSVLPPLKSLSVLDIDELPYLDEMSVLIGRSQSRLRELRVGIARQARQRDWVTAWEGHSIQQVETGTSGSAGGALNEKRLGGVLGVLVGHVYDMREDASLADKATKTTAKTARPTPLEQPSNAEATPPDPPVLPTATEIRAPDEHGGDLISFAATSGITGLPEFTPTQVPHADVPEWQADNADIVLHESLAPEPPPSVVSTENPLSLTSLSEELPEASQSRSTTALRHPLGRVDIATADTSAVEEDGPKPHARHYFLQRLPQVPHIRSLYIPHLADHVHGINVDPRELALQIVDIVALRPEVEICYMGIATKCFEILENKRPDYDLRREANSSPIPGPPGHHHVDMPSSEDEDDDDDPDDDDDDDNGGDGGLGLAGGEETDSDEDDDAQDGSEDEAYENEDRKNSPRLRLREILFYDDKAPASPRPGMDTSPDWAATALFSPSKARQQAAQAKDWAYVDGWLAAKYAPKPAPAFERNSDTLTALLALAAGNEEADERREMVERVEEEALREAREEADTDPNADIYGAITDSLTAEGQQALSTLADLSVALDAPSVDSESMLRALLTTLRSPAFAAPSALPQQTALWTREAKQLRHKIAEYRDRLSALSSTAPSLPPSVPTVQRAGELEEEVAALRERVEGLDAEVGRFKGLPPDRDLARLKVEEARVELAGVRRERDGVFEGLVAG</sequence>
<comment type="similarity">
    <text evidence="2">Belongs to the HAUS1 family.</text>
</comment>
<evidence type="ECO:0000256" key="3">
    <source>
        <dbReference type="ARBA" id="ARBA00022490"/>
    </source>
</evidence>
<proteinExistence type="inferred from homology"/>
<organism evidence="12 13">
    <name type="scientific">Cryomyces minteri</name>
    <dbReference type="NCBI Taxonomy" id="331657"/>
    <lineage>
        <taxon>Eukaryota</taxon>
        <taxon>Fungi</taxon>
        <taxon>Dikarya</taxon>
        <taxon>Ascomycota</taxon>
        <taxon>Pezizomycotina</taxon>
        <taxon>Dothideomycetes</taxon>
        <taxon>Dothideomycetes incertae sedis</taxon>
        <taxon>Cryomyces</taxon>
    </lineage>
</organism>
<reference evidence="12 13" key="1">
    <citation type="submission" date="2017-03" db="EMBL/GenBank/DDBJ databases">
        <title>Genomes of endolithic fungi from Antarctica.</title>
        <authorList>
            <person name="Coleine C."/>
            <person name="Masonjones S."/>
            <person name="Stajich J.E."/>
        </authorList>
    </citation>
    <scope>NUCLEOTIDE SEQUENCE [LARGE SCALE GENOMIC DNA]</scope>
    <source>
        <strain evidence="12 13">CCFEE 5187</strain>
    </source>
</reference>
<feature type="region of interest" description="Disordered" evidence="11">
    <location>
        <begin position="1"/>
        <end position="22"/>
    </location>
</feature>
<evidence type="ECO:0000256" key="10">
    <source>
        <dbReference type="SAM" id="Coils"/>
    </source>
</evidence>
<feature type="compositionally biased region" description="Acidic residues" evidence="11">
    <location>
        <begin position="744"/>
        <end position="764"/>
    </location>
</feature>
<evidence type="ECO:0000256" key="1">
    <source>
        <dbReference type="ARBA" id="ARBA00004186"/>
    </source>
</evidence>